<proteinExistence type="predicted"/>
<dbReference type="Proteomes" id="UP000019132">
    <property type="component" value="Unassembled WGS sequence"/>
</dbReference>
<dbReference type="InParanoid" id="K3XCA3"/>
<keyword evidence="1" id="KW-0732">Signal</keyword>
<reference evidence="3" key="1">
    <citation type="journal article" date="2010" name="Genome Biol.">
        <title>Genome sequence of the necrotrophic plant pathogen Pythium ultimum reveals original pathogenicity mechanisms and effector repertoire.</title>
        <authorList>
            <person name="Levesque C.A."/>
            <person name="Brouwer H."/>
            <person name="Cano L."/>
            <person name="Hamilton J.P."/>
            <person name="Holt C."/>
            <person name="Huitema E."/>
            <person name="Raffaele S."/>
            <person name="Robideau G.P."/>
            <person name="Thines M."/>
            <person name="Win J."/>
            <person name="Zerillo M.M."/>
            <person name="Beakes G.W."/>
            <person name="Boore J.L."/>
            <person name="Busam D."/>
            <person name="Dumas B."/>
            <person name="Ferriera S."/>
            <person name="Fuerstenberg S.I."/>
            <person name="Gachon C.M."/>
            <person name="Gaulin E."/>
            <person name="Govers F."/>
            <person name="Grenville-Briggs L."/>
            <person name="Horner N."/>
            <person name="Hostetler J."/>
            <person name="Jiang R.H."/>
            <person name="Johnson J."/>
            <person name="Krajaejun T."/>
            <person name="Lin H."/>
            <person name="Meijer H.J."/>
            <person name="Moore B."/>
            <person name="Morris P."/>
            <person name="Phuntmart V."/>
            <person name="Puiu D."/>
            <person name="Shetty J."/>
            <person name="Stajich J.E."/>
            <person name="Tripathy S."/>
            <person name="Wawra S."/>
            <person name="van West P."/>
            <person name="Whitty B.R."/>
            <person name="Coutinho P.M."/>
            <person name="Henrissat B."/>
            <person name="Martin F."/>
            <person name="Thomas P.D."/>
            <person name="Tyler B.M."/>
            <person name="De Vries R.P."/>
            <person name="Kamoun S."/>
            <person name="Yandell M."/>
            <person name="Tisserat N."/>
            <person name="Buell C.R."/>
        </authorList>
    </citation>
    <scope>NUCLEOTIDE SEQUENCE</scope>
    <source>
        <strain evidence="3">DAOM:BR144</strain>
    </source>
</reference>
<accession>K3XCA3</accession>
<dbReference type="EMBL" id="GL376583">
    <property type="status" value="NOT_ANNOTATED_CDS"/>
    <property type="molecule type" value="Genomic_DNA"/>
</dbReference>
<sequence length="438" mass="46012">MQRFLRRATTLLSCSLWLTSIPSAVCAQAAVKTVTACSSNASDPDAPVIASLTTTFGADTVQSVRTFIADTAVGKLLVTSDASTCLANMDGSKLSDAIVSALASSTCAAMPTVANLPFVQHLVGNMTAHAELPEYVKLLRNVSSVEVDEFCGLYVNNVVPCLTSELLPAIATVRAKYAGGCCDAWASSAVKDFGYSVSDQLTKYAQLFGDLMCSTQTPSFQGNASQRCGYTFIHSTLSEQDEEDAAIVGADLITDLQVPTDQMCLYAEGSAYVDVNGGNVAASSLPSASGCVVVLDRAWTWASSLPIAQRTDVFDVQALFDKSECLKGSEFFPVVQDFFPADVVDVVRAYFGKACVHIPIKYADSCTYARPISLLSWAAEPSRVKAADLDGSSTASASDPTANIVSEQTVAPTASAAVPSFRGMAAAMLTVLAAWGLC</sequence>
<keyword evidence="3" id="KW-1185">Reference proteome</keyword>
<dbReference type="OMA" id="NACLHVP"/>
<name>K3XCA3_GLOUD</name>
<organism evidence="2 3">
    <name type="scientific">Globisporangium ultimum (strain ATCC 200006 / CBS 805.95 / DAOM BR144)</name>
    <name type="common">Pythium ultimum</name>
    <dbReference type="NCBI Taxonomy" id="431595"/>
    <lineage>
        <taxon>Eukaryota</taxon>
        <taxon>Sar</taxon>
        <taxon>Stramenopiles</taxon>
        <taxon>Oomycota</taxon>
        <taxon>Peronosporomycetes</taxon>
        <taxon>Pythiales</taxon>
        <taxon>Pythiaceae</taxon>
        <taxon>Globisporangium</taxon>
    </lineage>
</organism>
<evidence type="ECO:0000313" key="3">
    <source>
        <dbReference type="Proteomes" id="UP000019132"/>
    </source>
</evidence>
<reference evidence="2" key="3">
    <citation type="submission" date="2015-02" db="UniProtKB">
        <authorList>
            <consortium name="EnsemblProtists"/>
        </authorList>
    </citation>
    <scope>IDENTIFICATION</scope>
    <source>
        <strain evidence="2">DAOM BR144</strain>
    </source>
</reference>
<dbReference type="eggNOG" id="ENOG502SB2E">
    <property type="taxonomic scope" value="Eukaryota"/>
</dbReference>
<evidence type="ECO:0000313" key="2">
    <source>
        <dbReference type="EnsemblProtists" id="PYU1_T014852"/>
    </source>
</evidence>
<reference evidence="3" key="2">
    <citation type="submission" date="2010-04" db="EMBL/GenBank/DDBJ databases">
        <authorList>
            <person name="Buell R."/>
            <person name="Hamilton J."/>
            <person name="Hostetler J."/>
        </authorList>
    </citation>
    <scope>NUCLEOTIDE SEQUENCE [LARGE SCALE GENOMIC DNA]</scope>
    <source>
        <strain evidence="3">DAOM:BR144</strain>
    </source>
</reference>
<protein>
    <submittedName>
        <fullName evidence="2">Uncharacterized protein</fullName>
    </submittedName>
</protein>
<evidence type="ECO:0000256" key="1">
    <source>
        <dbReference type="SAM" id="SignalP"/>
    </source>
</evidence>
<dbReference type="EnsemblProtists" id="PYU1_T014852">
    <property type="protein sequence ID" value="PYU1_T014852"/>
    <property type="gene ID" value="PYU1_G014821"/>
</dbReference>
<dbReference type="VEuPathDB" id="FungiDB:PYU1_G014821"/>
<feature type="signal peptide" evidence="1">
    <location>
        <begin position="1"/>
        <end position="27"/>
    </location>
</feature>
<feature type="chain" id="PRO_5003868618" evidence="1">
    <location>
        <begin position="28"/>
        <end position="438"/>
    </location>
</feature>
<dbReference type="HOGENOM" id="CLU_614648_0_0_1"/>
<dbReference type="AlphaFoldDB" id="K3XCA3"/>